<accession>A0ACD3ZI78</accession>
<proteinExistence type="predicted"/>
<reference evidence="1" key="1">
    <citation type="submission" date="2021-11" db="EMBL/GenBank/DDBJ databases">
        <title>Fusarium solani-melongenae Genome sequencing and assembly.</title>
        <authorList>
            <person name="Xie S."/>
            <person name="Huang L."/>
            <person name="Zhang X."/>
        </authorList>
    </citation>
    <scope>NUCLEOTIDE SEQUENCE</scope>
    <source>
        <strain evidence="1">CRI 24-3</strain>
    </source>
</reference>
<organism evidence="1 2">
    <name type="scientific">Fusarium solani subsp. cucurbitae</name>
    <name type="common">Neocosmosporum cucurbitae</name>
    <dbReference type="NCBI Taxonomy" id="2747967"/>
    <lineage>
        <taxon>Eukaryota</taxon>
        <taxon>Fungi</taxon>
        <taxon>Dikarya</taxon>
        <taxon>Ascomycota</taxon>
        <taxon>Pezizomycotina</taxon>
        <taxon>Sordariomycetes</taxon>
        <taxon>Hypocreomycetidae</taxon>
        <taxon>Hypocreales</taxon>
        <taxon>Nectriaceae</taxon>
        <taxon>Fusarium</taxon>
        <taxon>Fusarium solani species complex</taxon>
    </lineage>
</organism>
<evidence type="ECO:0000313" key="1">
    <source>
        <dbReference type="EMBL" id="UPL00902.1"/>
    </source>
</evidence>
<dbReference type="Proteomes" id="UP000830768">
    <property type="component" value="Chromosome 10"/>
</dbReference>
<gene>
    <name evidence="1" type="ORF">LCI18_011836</name>
</gene>
<dbReference type="EMBL" id="CP090038">
    <property type="protein sequence ID" value="UPL00902.1"/>
    <property type="molecule type" value="Genomic_DNA"/>
</dbReference>
<name>A0ACD3ZI78_FUSSC</name>
<keyword evidence="2" id="KW-1185">Reference proteome</keyword>
<sequence>MPIDLPRTLETQTHDLGSRECGHDSHGLWPKAQLIHHADAHDYRVVRFTMLRLHPTTITITTRELSDSERRSRYRKHLRHSCRVGKRLDGPSSPIQDAVPSGEPHTRQANPARKANQPTTLITRNITRNNDEPRSPAPSLDEDSELETTYTTPEEHMTVFDSDTIALLHTELRALTLRPRSTIGTESTLEVEHISSHRRLRDREDSRAEQDTGSQDNVQLHPRPPTAHVSDIPAILLYGDECLVSQRLQPQCVG</sequence>
<evidence type="ECO:0000313" key="2">
    <source>
        <dbReference type="Proteomes" id="UP000830768"/>
    </source>
</evidence>
<protein>
    <submittedName>
        <fullName evidence="1">Uncharacterized protein</fullName>
    </submittedName>
</protein>